<dbReference type="Gene3D" id="2.70.170.10">
    <property type="entry name" value="Neurotransmitter-gated ion-channel ligand-binding domain"/>
    <property type="match status" value="1"/>
</dbReference>
<dbReference type="PANTHER" id="PTHR18945">
    <property type="entry name" value="NEUROTRANSMITTER GATED ION CHANNEL"/>
    <property type="match status" value="1"/>
</dbReference>
<evidence type="ECO:0000259" key="8">
    <source>
        <dbReference type="Pfam" id="PF02932"/>
    </source>
</evidence>
<dbReference type="SUPFAM" id="SSF90112">
    <property type="entry name" value="Neurotransmitter-gated ion-channel transmembrane pore"/>
    <property type="match status" value="1"/>
</dbReference>
<feature type="transmembrane region" description="Helical" evidence="5">
    <location>
        <begin position="229"/>
        <end position="252"/>
    </location>
</feature>
<evidence type="ECO:0000256" key="4">
    <source>
        <dbReference type="ARBA" id="ARBA00023136"/>
    </source>
</evidence>
<dbReference type="InterPro" id="IPR006202">
    <property type="entry name" value="Neur_chan_lig-bd"/>
</dbReference>
<dbReference type="InterPro" id="IPR036734">
    <property type="entry name" value="Neur_chan_lig-bd_sf"/>
</dbReference>
<evidence type="ECO:0000256" key="6">
    <source>
        <dbReference type="SAM" id="SignalP"/>
    </source>
</evidence>
<dbReference type="GO" id="GO:0005230">
    <property type="term" value="F:extracellular ligand-gated monoatomic ion channel activity"/>
    <property type="evidence" value="ECO:0007669"/>
    <property type="project" value="InterPro"/>
</dbReference>
<keyword evidence="3 5" id="KW-1133">Transmembrane helix</keyword>
<protein>
    <submittedName>
        <fullName evidence="9">Uncharacterized protein</fullName>
    </submittedName>
</protein>
<feature type="transmembrane region" description="Helical" evidence="5">
    <location>
        <begin position="377"/>
        <end position="403"/>
    </location>
</feature>
<dbReference type="EnsemblMetazoa" id="G1288.5">
    <property type="protein sequence ID" value="G1288.5:cds"/>
    <property type="gene ID" value="G1288"/>
</dbReference>
<dbReference type="CDD" id="cd18989">
    <property type="entry name" value="LGIC_ECD_cation"/>
    <property type="match status" value="1"/>
</dbReference>
<evidence type="ECO:0000256" key="1">
    <source>
        <dbReference type="ARBA" id="ARBA00004141"/>
    </source>
</evidence>
<evidence type="ECO:0000313" key="10">
    <source>
        <dbReference type="Proteomes" id="UP000005408"/>
    </source>
</evidence>
<dbReference type="InterPro" id="IPR006201">
    <property type="entry name" value="Neur_channel"/>
</dbReference>
<dbReference type="GO" id="GO:0016020">
    <property type="term" value="C:membrane"/>
    <property type="evidence" value="ECO:0007669"/>
    <property type="project" value="UniProtKB-SubCell"/>
</dbReference>
<dbReference type="Pfam" id="PF02932">
    <property type="entry name" value="Neur_chan_memb"/>
    <property type="match status" value="1"/>
</dbReference>
<evidence type="ECO:0000256" key="2">
    <source>
        <dbReference type="ARBA" id="ARBA00022692"/>
    </source>
</evidence>
<evidence type="ECO:0000256" key="3">
    <source>
        <dbReference type="ARBA" id="ARBA00022989"/>
    </source>
</evidence>
<dbReference type="SUPFAM" id="SSF63712">
    <property type="entry name" value="Nicotinic receptor ligand binding domain-like"/>
    <property type="match status" value="1"/>
</dbReference>
<accession>A0A8W8I6V0</accession>
<dbReference type="EnsemblMetazoa" id="G1288.2">
    <property type="protein sequence ID" value="G1288.2:cds"/>
    <property type="gene ID" value="G1288"/>
</dbReference>
<feature type="domain" description="Neurotransmitter-gated ion-channel transmembrane" evidence="8">
    <location>
        <begin position="236"/>
        <end position="333"/>
    </location>
</feature>
<dbReference type="InterPro" id="IPR038050">
    <property type="entry name" value="Neuro_actylchol_rec"/>
</dbReference>
<proteinExistence type="predicted"/>
<dbReference type="EnsemblMetazoa" id="G1288.3">
    <property type="protein sequence ID" value="G1288.3:cds"/>
    <property type="gene ID" value="G1288"/>
</dbReference>
<dbReference type="EnsemblMetazoa" id="G1288.1">
    <property type="protein sequence ID" value="G1288.1:cds"/>
    <property type="gene ID" value="G1288"/>
</dbReference>
<dbReference type="EnsemblMetazoa" id="G1288.4">
    <property type="protein sequence ID" value="G1288.4:cds"/>
    <property type="gene ID" value="G1288"/>
</dbReference>
<evidence type="ECO:0000313" key="9">
    <source>
        <dbReference type="EnsemblMetazoa" id="G1288.2:cds"/>
    </source>
</evidence>
<dbReference type="OMA" id="SCAVYKF"/>
<comment type="subcellular location">
    <subcellularLocation>
        <location evidence="1">Membrane</location>
        <topology evidence="1">Multi-pass membrane protein</topology>
    </subcellularLocation>
</comment>
<dbReference type="InterPro" id="IPR036719">
    <property type="entry name" value="Neuro-gated_channel_TM_sf"/>
</dbReference>
<keyword evidence="10" id="KW-1185">Reference proteome</keyword>
<sequence length="404" mass="46624">MMFQHFLDVFPKIFIFLHMFPIVTASPDTKRLLNDLFKGYDNVIMPKIRHDEVMNVTVRFIPRGITDFNEVAGQIAVAMGIDIRWVDAYLSWSPKEYGGLTHIVLPEERVWIPHLSIANPSDRIPIFPEDPFSVRIFFNGQAILIKGGTVRCTCKPNLRYYPFDVHSCNVKFINLDHVFNEIQLNPELKLDVYENYGEWDLFDSVVYSNLFDLFSCAVYKFKIKRRPEFSILTVCIPILCLGLLNACVFLIPPECGERISYAITVLLSFAVFMTIVSTVMPKNTDPVPILCYVLTWMLAESGIIVAVSILGLRLYYKPEDQKVPEWLERLVTTFITFQTAPKPFSITNEIVENDERIIDKENNRFDKHIRWRHVGHAFDCLCFVVSFCSFSISVVIYAVIVMIS</sequence>
<feature type="domain" description="Neurotransmitter-gated ion-channel ligand-binding" evidence="7">
    <location>
        <begin position="30"/>
        <end position="227"/>
    </location>
</feature>
<reference evidence="9" key="1">
    <citation type="submission" date="2022-08" db="UniProtKB">
        <authorList>
            <consortium name="EnsemblMetazoa"/>
        </authorList>
    </citation>
    <scope>IDENTIFICATION</scope>
    <source>
        <strain evidence="9">05x7-T-G4-1.051#20</strain>
    </source>
</reference>
<dbReference type="PRINTS" id="PR00252">
    <property type="entry name" value="NRIONCHANNEL"/>
</dbReference>
<organism evidence="9 10">
    <name type="scientific">Magallana gigas</name>
    <name type="common">Pacific oyster</name>
    <name type="synonym">Crassostrea gigas</name>
    <dbReference type="NCBI Taxonomy" id="29159"/>
    <lineage>
        <taxon>Eukaryota</taxon>
        <taxon>Metazoa</taxon>
        <taxon>Spiralia</taxon>
        <taxon>Lophotrochozoa</taxon>
        <taxon>Mollusca</taxon>
        <taxon>Bivalvia</taxon>
        <taxon>Autobranchia</taxon>
        <taxon>Pteriomorphia</taxon>
        <taxon>Ostreida</taxon>
        <taxon>Ostreoidea</taxon>
        <taxon>Ostreidae</taxon>
        <taxon>Magallana</taxon>
    </lineage>
</organism>
<keyword evidence="2 5" id="KW-0812">Transmembrane</keyword>
<feature type="signal peptide" evidence="6">
    <location>
        <begin position="1"/>
        <end position="25"/>
    </location>
</feature>
<feature type="chain" id="PRO_5042430759" evidence="6">
    <location>
        <begin position="26"/>
        <end position="404"/>
    </location>
</feature>
<feature type="transmembrane region" description="Helical" evidence="5">
    <location>
        <begin position="259"/>
        <end position="280"/>
    </location>
</feature>
<dbReference type="Proteomes" id="UP000005408">
    <property type="component" value="Unassembled WGS sequence"/>
</dbReference>
<dbReference type="GO" id="GO:0004888">
    <property type="term" value="F:transmembrane signaling receptor activity"/>
    <property type="evidence" value="ECO:0007669"/>
    <property type="project" value="InterPro"/>
</dbReference>
<evidence type="ECO:0000259" key="7">
    <source>
        <dbReference type="Pfam" id="PF02931"/>
    </source>
</evidence>
<keyword evidence="6" id="KW-0732">Signal</keyword>
<dbReference type="Gene3D" id="1.20.58.390">
    <property type="entry name" value="Neurotransmitter-gated ion-channel transmembrane domain"/>
    <property type="match status" value="1"/>
</dbReference>
<name>A0A8W8I6V0_MAGGI</name>
<dbReference type="CDD" id="cd19051">
    <property type="entry name" value="LGIC_TM_cation"/>
    <property type="match status" value="1"/>
</dbReference>
<dbReference type="AlphaFoldDB" id="A0A8W8I6V0"/>
<dbReference type="InterPro" id="IPR006029">
    <property type="entry name" value="Neurotrans-gated_channel_TM"/>
</dbReference>
<keyword evidence="4 5" id="KW-0472">Membrane</keyword>
<feature type="transmembrane region" description="Helical" evidence="5">
    <location>
        <begin position="292"/>
        <end position="316"/>
    </location>
</feature>
<dbReference type="Pfam" id="PF02931">
    <property type="entry name" value="Neur_chan_LBD"/>
    <property type="match status" value="1"/>
</dbReference>
<evidence type="ECO:0000256" key="5">
    <source>
        <dbReference type="SAM" id="Phobius"/>
    </source>
</evidence>